<evidence type="ECO:0000256" key="3">
    <source>
        <dbReference type="ARBA" id="ARBA00022475"/>
    </source>
</evidence>
<feature type="transmembrane region" description="Helical" evidence="8">
    <location>
        <begin position="299"/>
        <end position="319"/>
    </location>
</feature>
<evidence type="ECO:0000256" key="1">
    <source>
        <dbReference type="ARBA" id="ARBA00004651"/>
    </source>
</evidence>
<comment type="caution">
    <text evidence="9">The sequence shown here is derived from an EMBL/GenBank/DDBJ whole genome shotgun (WGS) entry which is preliminary data.</text>
</comment>
<dbReference type="Proteomes" id="UP000294911">
    <property type="component" value="Unassembled WGS sequence"/>
</dbReference>
<proteinExistence type="inferred from homology"/>
<evidence type="ECO:0000256" key="6">
    <source>
        <dbReference type="ARBA" id="ARBA00023136"/>
    </source>
</evidence>
<feature type="region of interest" description="Disordered" evidence="7">
    <location>
        <begin position="1"/>
        <end position="21"/>
    </location>
</feature>
<feature type="transmembrane region" description="Helical" evidence="8">
    <location>
        <begin position="331"/>
        <end position="353"/>
    </location>
</feature>
<dbReference type="RefSeq" id="WP_243659245.1">
    <property type="nucleotide sequence ID" value="NZ_SLXQ01000019.1"/>
</dbReference>
<feature type="transmembrane region" description="Helical" evidence="8">
    <location>
        <begin position="233"/>
        <end position="252"/>
    </location>
</feature>
<keyword evidence="4 8" id="KW-0812">Transmembrane</keyword>
<dbReference type="PANTHER" id="PTHR30106:SF1">
    <property type="entry name" value="UPF0324 MEMBRANE PROTEIN FN0533"/>
    <property type="match status" value="1"/>
</dbReference>
<keyword evidence="6 8" id="KW-0472">Membrane</keyword>
<evidence type="ECO:0000313" key="10">
    <source>
        <dbReference type="Proteomes" id="UP000294911"/>
    </source>
</evidence>
<accession>A0A4R2Q856</accession>
<feature type="transmembrane region" description="Helical" evidence="8">
    <location>
        <begin position="112"/>
        <end position="131"/>
    </location>
</feature>
<feature type="transmembrane region" description="Helical" evidence="8">
    <location>
        <begin position="25"/>
        <end position="45"/>
    </location>
</feature>
<evidence type="ECO:0000256" key="5">
    <source>
        <dbReference type="ARBA" id="ARBA00022989"/>
    </source>
</evidence>
<keyword evidence="10" id="KW-1185">Reference proteome</keyword>
<sequence>MVIDATRQTPDQVGSGETGRSSGPLPGLLLAILVAIPATVLGQFFPVIGGPIFGLALGAGCAILVRRIAGPKVVEHCAAGFAFASKQVLKVSIVLLGTGLSLTQVLQVGTDSLPVMLGTLAVALVVAALLGRLLRVDSGSGTLIGVGTGICGASAIAAASSVLPVRQVQIAYAMATIFLFNVVAVVVFPPLGHLFGLSETAFGVWSGTAINDTSSVVAAAYTYGAEAGDHAVIVKLTRSLMIIPICLALVVWQRKSAARAAGEPAGTSWWRIVPLFILGFLAASAARTLGLIPDSFVDPLSWAATFCITVALTAIGFSLRASAIRQAGPRPLLLGLFVWLAVAVSSLGLQAAFGQL</sequence>
<evidence type="ECO:0000313" key="9">
    <source>
        <dbReference type="EMBL" id="TCP44729.1"/>
    </source>
</evidence>
<comment type="subcellular location">
    <subcellularLocation>
        <location evidence="1">Cell membrane</location>
        <topology evidence="1">Multi-pass membrane protein</topology>
    </subcellularLocation>
</comment>
<dbReference type="PANTHER" id="PTHR30106">
    <property type="entry name" value="INNER MEMBRANE PROTEIN YEIH-RELATED"/>
    <property type="match status" value="1"/>
</dbReference>
<dbReference type="Pfam" id="PF03601">
    <property type="entry name" value="Cons_hypoth698"/>
    <property type="match status" value="1"/>
</dbReference>
<dbReference type="GO" id="GO:0005886">
    <property type="term" value="C:plasma membrane"/>
    <property type="evidence" value="ECO:0007669"/>
    <property type="project" value="UniProtKB-SubCell"/>
</dbReference>
<evidence type="ECO:0000256" key="8">
    <source>
        <dbReference type="SAM" id="Phobius"/>
    </source>
</evidence>
<dbReference type="AlphaFoldDB" id="A0A4R2Q856"/>
<feature type="transmembrane region" description="Helical" evidence="8">
    <location>
        <begin position="272"/>
        <end position="293"/>
    </location>
</feature>
<protein>
    <submittedName>
        <fullName evidence="9">Putative integral membrane protein (TIGR00698 family)</fullName>
    </submittedName>
</protein>
<keyword evidence="5 8" id="KW-1133">Transmembrane helix</keyword>
<name>A0A4R2Q856_9PSEU</name>
<dbReference type="InterPro" id="IPR018383">
    <property type="entry name" value="UPF0324_pro"/>
</dbReference>
<comment type="similarity">
    <text evidence="2">Belongs to the UPF0324 family.</text>
</comment>
<evidence type="ECO:0000256" key="4">
    <source>
        <dbReference type="ARBA" id="ARBA00022692"/>
    </source>
</evidence>
<feature type="transmembrane region" description="Helical" evidence="8">
    <location>
        <begin position="169"/>
        <end position="188"/>
    </location>
</feature>
<reference evidence="9 10" key="1">
    <citation type="submission" date="2019-03" db="EMBL/GenBank/DDBJ databases">
        <title>Genomic Encyclopedia of Type Strains, Phase IV (KMG-IV): sequencing the most valuable type-strain genomes for metagenomic binning, comparative biology and taxonomic classification.</title>
        <authorList>
            <person name="Goeker M."/>
        </authorList>
    </citation>
    <scope>NUCLEOTIDE SEQUENCE [LARGE SCALE GENOMIC DNA]</scope>
    <source>
        <strain evidence="9 10">DSM 45765</strain>
    </source>
</reference>
<keyword evidence="3" id="KW-1003">Cell membrane</keyword>
<dbReference type="EMBL" id="SLXQ01000019">
    <property type="protein sequence ID" value="TCP44729.1"/>
    <property type="molecule type" value="Genomic_DNA"/>
</dbReference>
<feature type="transmembrane region" description="Helical" evidence="8">
    <location>
        <begin position="51"/>
        <end position="68"/>
    </location>
</feature>
<gene>
    <name evidence="9" type="ORF">EV191_11914</name>
</gene>
<evidence type="ECO:0000256" key="7">
    <source>
        <dbReference type="SAM" id="MobiDB-lite"/>
    </source>
</evidence>
<evidence type="ECO:0000256" key="2">
    <source>
        <dbReference type="ARBA" id="ARBA00007977"/>
    </source>
</evidence>
<organism evidence="9 10">
    <name type="scientific">Tamaricihabitans halophyticus</name>
    <dbReference type="NCBI Taxonomy" id="1262583"/>
    <lineage>
        <taxon>Bacteria</taxon>
        <taxon>Bacillati</taxon>
        <taxon>Actinomycetota</taxon>
        <taxon>Actinomycetes</taxon>
        <taxon>Pseudonocardiales</taxon>
        <taxon>Pseudonocardiaceae</taxon>
        <taxon>Tamaricihabitans</taxon>
    </lineage>
</organism>
<feature type="transmembrane region" description="Helical" evidence="8">
    <location>
        <begin position="143"/>
        <end position="163"/>
    </location>
</feature>
<feature type="compositionally biased region" description="Polar residues" evidence="7">
    <location>
        <begin position="1"/>
        <end position="12"/>
    </location>
</feature>